<sequence>MREDFLHYIWKNNYLLNKNLRLVNGDILQIISSGEHNKLSGPDFMGAHLKIGTQEWAGNVEIHTHSSHWYAHGHEKDRTYGNIILHVVWQHDSEVFDYHNNIIPTLELQSIVSQEILDTYHDFFNRPTSFIPCEKELIHIENSVWNIWKSTLYLERLKEKSSLILKMLQDTQNDWESVFFRLMMRYFGGNINGEIFENAARKIPFTIIRKELHRIESLEALLFGQLGLLTGEALDTYQKTLQTEYQYQQHKYQLLTSEIGVQFFKLRPSNFPTIRLSQLANFYNKEKNLFAKCLSINSIEEWQTLVTSISTSEYWKTHYTFTKESKSKIKKITKLQAELLWINVIIPIQYTYAIFLNELNNSSFLTKMTNVPVEENAILNKFQNLKVVINNALESQAILQLYKKYCSKHECLRCQIGITLLKQKILPF</sequence>
<dbReference type="RefSeq" id="WP_264847427.1">
    <property type="nucleotide sequence ID" value="NZ_BPMA01000056.1"/>
</dbReference>
<keyword evidence="4" id="KW-1185">Reference proteome</keyword>
<reference evidence="1 4" key="1">
    <citation type="submission" date="2021-11" db="EMBL/GenBank/DDBJ databases">
        <title>Draft genome sequence of Capnocytophaga sp. strain KC07075 isolated from cat oral cavity.</title>
        <authorList>
            <person name="Suzuki M."/>
            <person name="Imaoka K."/>
            <person name="Kimura M."/>
            <person name="Morikawa S."/>
            <person name="Maeda K."/>
        </authorList>
    </citation>
    <scope>NUCLEOTIDE SEQUENCE</scope>
    <source>
        <strain evidence="1">KC07075</strain>
        <strain evidence="2 4">KC07079</strain>
    </source>
</reference>
<dbReference type="EMBL" id="BQKA01000029">
    <property type="protein sequence ID" value="GJM50539.1"/>
    <property type="molecule type" value="Genomic_DNA"/>
</dbReference>
<dbReference type="Pfam" id="PF11013">
    <property type="entry name" value="DUF2851"/>
    <property type="match status" value="1"/>
</dbReference>
<proteinExistence type="predicted"/>
<evidence type="ECO:0000313" key="2">
    <source>
        <dbReference type="EMBL" id="GJM53218.1"/>
    </source>
</evidence>
<evidence type="ECO:0000313" key="3">
    <source>
        <dbReference type="Proteomes" id="UP001207736"/>
    </source>
</evidence>
<evidence type="ECO:0008006" key="5">
    <source>
        <dbReference type="Google" id="ProtNLM"/>
    </source>
</evidence>
<dbReference type="InterPro" id="IPR021272">
    <property type="entry name" value="DUF2851"/>
</dbReference>
<accession>A0AAV5AV96</accession>
<dbReference type="EMBL" id="BQKB01000029">
    <property type="protein sequence ID" value="GJM53218.1"/>
    <property type="molecule type" value="Genomic_DNA"/>
</dbReference>
<name>A0AAV5AV96_9FLAO</name>
<gene>
    <name evidence="1" type="ORF">RCZ15_15120</name>
    <name evidence="2" type="ORF">RCZ16_15350</name>
</gene>
<evidence type="ECO:0000313" key="1">
    <source>
        <dbReference type="EMBL" id="GJM50539.1"/>
    </source>
</evidence>
<comment type="caution">
    <text evidence="1">The sequence shown here is derived from an EMBL/GenBank/DDBJ whole genome shotgun (WGS) entry which is preliminary data.</text>
</comment>
<protein>
    <recommendedName>
        <fullName evidence="5">DUF2851 domain-containing protein</fullName>
    </recommendedName>
</protein>
<evidence type="ECO:0000313" key="4">
    <source>
        <dbReference type="Proteomes" id="UP001208692"/>
    </source>
</evidence>
<dbReference type="Proteomes" id="UP001208692">
    <property type="component" value="Unassembled WGS sequence"/>
</dbReference>
<dbReference type="Proteomes" id="UP001207736">
    <property type="component" value="Unassembled WGS sequence"/>
</dbReference>
<organism evidence="1 3">
    <name type="scientific">Capnocytophaga catalasegens</name>
    <dbReference type="NCBI Taxonomy" id="1004260"/>
    <lineage>
        <taxon>Bacteria</taxon>
        <taxon>Pseudomonadati</taxon>
        <taxon>Bacteroidota</taxon>
        <taxon>Flavobacteriia</taxon>
        <taxon>Flavobacteriales</taxon>
        <taxon>Flavobacteriaceae</taxon>
        <taxon>Capnocytophaga</taxon>
    </lineage>
</organism>
<dbReference type="AlphaFoldDB" id="A0AAV5AV96"/>